<feature type="compositionally biased region" description="Polar residues" evidence="6">
    <location>
        <begin position="124"/>
        <end position="143"/>
    </location>
</feature>
<gene>
    <name evidence="8" type="ORF">HMPREF9698_01024</name>
</gene>
<dbReference type="RefSeq" id="WP_003778050.1">
    <property type="nucleotide sequence ID" value="NZ_JH992959.1"/>
</dbReference>
<dbReference type="InterPro" id="IPR002901">
    <property type="entry name" value="MGlyc_endo_b_GlcNAc-like_dom"/>
</dbReference>
<accession>K9ERF8</accession>
<feature type="domain" description="LysM" evidence="7">
    <location>
        <begin position="138"/>
        <end position="182"/>
    </location>
</feature>
<feature type="domain" description="LysM" evidence="7">
    <location>
        <begin position="204"/>
        <end position="248"/>
    </location>
</feature>
<sequence>MVGVLSALAVEYNNLFGVKGDYQGESANLDTVEESEEGQYEINDEFRAYPSWEASIDDHGRFLYENSIYESLIGDTDYVSVANKLQEAGYATDSSYASKLIQIIEDNQLYELDRLVIQGDNPDTGGSDQPDQTSDDSNVYTVQPGDSLSSIAQQFDITIDQLLSWNGITIDTVIHPGDQLIVGESSSETTNEQEGGQTSSEDAETYIVQPGDSLWSISEQFGVSLDELLDWNNLTEDSVIHPGDEIIIRN</sequence>
<evidence type="ECO:0000313" key="8">
    <source>
        <dbReference type="EMBL" id="EKU93492.1"/>
    </source>
</evidence>
<evidence type="ECO:0000313" key="9">
    <source>
        <dbReference type="Proteomes" id="UP000009875"/>
    </source>
</evidence>
<evidence type="ECO:0000256" key="6">
    <source>
        <dbReference type="SAM" id="MobiDB-lite"/>
    </source>
</evidence>
<feature type="region of interest" description="Disordered" evidence="6">
    <location>
        <begin position="118"/>
        <end position="143"/>
    </location>
</feature>
<dbReference type="CDD" id="cd00118">
    <property type="entry name" value="LysM"/>
    <property type="match status" value="2"/>
</dbReference>
<keyword evidence="3" id="KW-0081">Bacteriolytic enzyme</keyword>
<dbReference type="PANTHER" id="PTHR33308:SF9">
    <property type="entry name" value="PEPTIDOGLYCAN HYDROLASE FLGJ"/>
    <property type="match status" value="1"/>
</dbReference>
<dbReference type="Pfam" id="PF01832">
    <property type="entry name" value="Glucosaminidase"/>
    <property type="match status" value="1"/>
</dbReference>
<dbReference type="PANTHER" id="PTHR33308">
    <property type="entry name" value="PEPTIDOGLYCAN HYDROLASE FLGJ"/>
    <property type="match status" value="1"/>
</dbReference>
<dbReference type="Pfam" id="PF01476">
    <property type="entry name" value="LysM"/>
    <property type="match status" value="2"/>
</dbReference>
<comment type="similarity">
    <text evidence="1">Belongs to the glycosyl hydrolase 73 family.</text>
</comment>
<dbReference type="InterPro" id="IPR036779">
    <property type="entry name" value="LysM_dom_sf"/>
</dbReference>
<dbReference type="SMART" id="SM00257">
    <property type="entry name" value="LysM"/>
    <property type="match status" value="2"/>
</dbReference>
<keyword evidence="4" id="KW-0378">Hydrolase</keyword>
<dbReference type="InterPro" id="IPR051056">
    <property type="entry name" value="Glycosyl_Hydrolase_73"/>
</dbReference>
<dbReference type="GO" id="GO:0042742">
    <property type="term" value="P:defense response to bacterium"/>
    <property type="evidence" value="ECO:0007669"/>
    <property type="project" value="UniProtKB-KW"/>
</dbReference>
<organism evidence="8 9">
    <name type="scientific">Alloiococcus otitis ATCC 51267</name>
    <dbReference type="NCBI Taxonomy" id="883081"/>
    <lineage>
        <taxon>Bacteria</taxon>
        <taxon>Bacillati</taxon>
        <taxon>Bacillota</taxon>
        <taxon>Bacilli</taxon>
        <taxon>Lactobacillales</taxon>
        <taxon>Carnobacteriaceae</taxon>
        <taxon>Alloiococcus</taxon>
    </lineage>
</organism>
<keyword evidence="2" id="KW-0929">Antimicrobial</keyword>
<evidence type="ECO:0000256" key="4">
    <source>
        <dbReference type="ARBA" id="ARBA00022801"/>
    </source>
</evidence>
<dbReference type="eggNOG" id="COG1388">
    <property type="taxonomic scope" value="Bacteria"/>
</dbReference>
<dbReference type="PROSITE" id="PS51782">
    <property type="entry name" value="LYSM"/>
    <property type="match status" value="2"/>
</dbReference>
<evidence type="ECO:0000259" key="7">
    <source>
        <dbReference type="PROSITE" id="PS51782"/>
    </source>
</evidence>
<dbReference type="GO" id="GO:0031640">
    <property type="term" value="P:killing of cells of another organism"/>
    <property type="evidence" value="ECO:0007669"/>
    <property type="project" value="UniProtKB-KW"/>
</dbReference>
<dbReference type="AlphaFoldDB" id="K9ERF8"/>
<dbReference type="eggNOG" id="COG1705">
    <property type="taxonomic scope" value="Bacteria"/>
</dbReference>
<dbReference type="Gene3D" id="3.10.350.10">
    <property type="entry name" value="LysM domain"/>
    <property type="match status" value="2"/>
</dbReference>
<dbReference type="SMART" id="SM00047">
    <property type="entry name" value="LYZ2"/>
    <property type="match status" value="1"/>
</dbReference>
<dbReference type="STRING" id="883081.HMPREF9698_01024"/>
<keyword evidence="9" id="KW-1185">Reference proteome</keyword>
<dbReference type="SUPFAM" id="SSF54106">
    <property type="entry name" value="LysM domain"/>
    <property type="match status" value="2"/>
</dbReference>
<evidence type="ECO:0000256" key="3">
    <source>
        <dbReference type="ARBA" id="ARBA00022638"/>
    </source>
</evidence>
<evidence type="ECO:0000256" key="1">
    <source>
        <dbReference type="ARBA" id="ARBA00010266"/>
    </source>
</evidence>
<dbReference type="HOGENOM" id="CLU_1088611_0_0_9"/>
<protein>
    <recommendedName>
        <fullName evidence="5">Peptidoglycan hydrolase</fullName>
    </recommendedName>
</protein>
<proteinExistence type="inferred from homology"/>
<evidence type="ECO:0000256" key="5">
    <source>
        <dbReference type="ARBA" id="ARBA00032108"/>
    </source>
</evidence>
<comment type="caution">
    <text evidence="8">The sequence shown here is derived from an EMBL/GenBank/DDBJ whole genome shotgun (WGS) entry which is preliminary data.</text>
</comment>
<dbReference type="GO" id="GO:0004040">
    <property type="term" value="F:amidase activity"/>
    <property type="evidence" value="ECO:0007669"/>
    <property type="project" value="InterPro"/>
</dbReference>
<name>K9ERF8_9LACT</name>
<dbReference type="Gene3D" id="1.10.530.10">
    <property type="match status" value="1"/>
</dbReference>
<dbReference type="InterPro" id="IPR018392">
    <property type="entry name" value="LysM"/>
</dbReference>
<dbReference type="Proteomes" id="UP000009875">
    <property type="component" value="Unassembled WGS sequence"/>
</dbReference>
<dbReference type="EMBL" id="AGXA01000020">
    <property type="protein sequence ID" value="EKU93492.1"/>
    <property type="molecule type" value="Genomic_DNA"/>
</dbReference>
<evidence type="ECO:0000256" key="2">
    <source>
        <dbReference type="ARBA" id="ARBA00022529"/>
    </source>
</evidence>
<reference evidence="8 9" key="1">
    <citation type="submission" date="2012-09" db="EMBL/GenBank/DDBJ databases">
        <title>The Genome Sequence of Alloiococcus otitis ATCC 51267.</title>
        <authorList>
            <consortium name="The Broad Institute Genome Sequencing Platform"/>
            <person name="Earl A."/>
            <person name="Ward D."/>
            <person name="Feldgarden M."/>
            <person name="Gevers D."/>
            <person name="Huys G."/>
            <person name="Walker B."/>
            <person name="Young S.K."/>
            <person name="Zeng Q."/>
            <person name="Gargeya S."/>
            <person name="Fitzgerald M."/>
            <person name="Haas B."/>
            <person name="Abouelleil A."/>
            <person name="Alvarado L."/>
            <person name="Arachchi H.M."/>
            <person name="Berlin A.M."/>
            <person name="Chapman S.B."/>
            <person name="Goldberg J."/>
            <person name="Griggs A."/>
            <person name="Gujja S."/>
            <person name="Hansen M."/>
            <person name="Howarth C."/>
            <person name="Imamovic A."/>
            <person name="Larimer J."/>
            <person name="McCowen C."/>
            <person name="Montmayeur A."/>
            <person name="Murphy C."/>
            <person name="Neiman D."/>
            <person name="Pearson M."/>
            <person name="Priest M."/>
            <person name="Roberts A."/>
            <person name="Saif S."/>
            <person name="Shea T."/>
            <person name="Sisk P."/>
            <person name="Sykes S."/>
            <person name="Wortman J."/>
            <person name="Nusbaum C."/>
            <person name="Birren B."/>
        </authorList>
    </citation>
    <scope>NUCLEOTIDE SEQUENCE [LARGE SCALE GENOMIC DNA]</scope>
    <source>
        <strain evidence="8 9">ATCC 51267</strain>
    </source>
</reference>